<dbReference type="PANTHER" id="PTHR43372">
    <property type="entry name" value="FATTY-ACID AMIDE HYDROLASE"/>
    <property type="match status" value="1"/>
</dbReference>
<comment type="caution">
    <text evidence="1">The sequence shown here is derived from an EMBL/GenBank/DDBJ whole genome shotgun (WGS) entry which is preliminary data.</text>
</comment>
<dbReference type="GO" id="GO:0012505">
    <property type="term" value="C:endomembrane system"/>
    <property type="evidence" value="ECO:0007669"/>
    <property type="project" value="TreeGrafter"/>
</dbReference>
<dbReference type="Gene3D" id="3.90.1300.10">
    <property type="entry name" value="Amidase signature (AS) domain"/>
    <property type="match status" value="1"/>
</dbReference>
<sequence length="83" mass="9245">MGTGPMCRFASDLAPILRILAEKNATKIPFDEKVDLKKLKFYYMEDDGGSALLSPVQPEIKAALHRVISYLTKAHGLQVKKVK</sequence>
<dbReference type="OrthoDB" id="6428749at2759"/>
<evidence type="ECO:0000313" key="2">
    <source>
        <dbReference type="Proteomes" id="UP000792457"/>
    </source>
</evidence>
<organism evidence="1 2">
    <name type="scientific">Ladona fulva</name>
    <name type="common">Scarce chaser dragonfly</name>
    <name type="synonym">Libellula fulva</name>
    <dbReference type="NCBI Taxonomy" id="123851"/>
    <lineage>
        <taxon>Eukaryota</taxon>
        <taxon>Metazoa</taxon>
        <taxon>Ecdysozoa</taxon>
        <taxon>Arthropoda</taxon>
        <taxon>Hexapoda</taxon>
        <taxon>Insecta</taxon>
        <taxon>Pterygota</taxon>
        <taxon>Palaeoptera</taxon>
        <taxon>Odonata</taxon>
        <taxon>Epiprocta</taxon>
        <taxon>Anisoptera</taxon>
        <taxon>Libelluloidea</taxon>
        <taxon>Libellulidae</taxon>
        <taxon>Ladona</taxon>
    </lineage>
</organism>
<dbReference type="EMBL" id="KZ308553">
    <property type="protein sequence ID" value="KAG8231367.1"/>
    <property type="molecule type" value="Genomic_DNA"/>
</dbReference>
<name>A0A8K0P358_LADFU</name>
<dbReference type="PANTHER" id="PTHR43372:SF4">
    <property type="entry name" value="FATTY-ACID AMIDE HYDROLASE 2"/>
    <property type="match status" value="1"/>
</dbReference>
<dbReference type="InterPro" id="IPR036928">
    <property type="entry name" value="AS_sf"/>
</dbReference>
<dbReference type="InterPro" id="IPR052739">
    <property type="entry name" value="FAAH2"/>
</dbReference>
<feature type="non-terminal residue" evidence="1">
    <location>
        <position position="83"/>
    </location>
</feature>
<dbReference type="AlphaFoldDB" id="A0A8K0P358"/>
<evidence type="ECO:0000313" key="1">
    <source>
        <dbReference type="EMBL" id="KAG8231367.1"/>
    </source>
</evidence>
<reference evidence="1" key="2">
    <citation type="submission" date="2017-10" db="EMBL/GenBank/DDBJ databases">
        <title>Ladona fulva Genome sequencing and assembly.</title>
        <authorList>
            <person name="Murali S."/>
            <person name="Richards S."/>
            <person name="Bandaranaike D."/>
            <person name="Bellair M."/>
            <person name="Blankenburg K."/>
            <person name="Chao H."/>
            <person name="Dinh H."/>
            <person name="Doddapaneni H."/>
            <person name="Dugan-Rocha S."/>
            <person name="Elkadiri S."/>
            <person name="Gnanaolivu R."/>
            <person name="Hernandez B."/>
            <person name="Skinner E."/>
            <person name="Javaid M."/>
            <person name="Lee S."/>
            <person name="Li M."/>
            <person name="Ming W."/>
            <person name="Munidasa M."/>
            <person name="Muniz J."/>
            <person name="Nguyen L."/>
            <person name="Hughes D."/>
            <person name="Osuji N."/>
            <person name="Pu L.-L."/>
            <person name="Puazo M."/>
            <person name="Qu C."/>
            <person name="Quiroz J."/>
            <person name="Raj R."/>
            <person name="Weissenberger G."/>
            <person name="Xin Y."/>
            <person name="Zou X."/>
            <person name="Han Y."/>
            <person name="Worley K."/>
            <person name="Muzny D."/>
            <person name="Gibbs R."/>
        </authorList>
    </citation>
    <scope>NUCLEOTIDE SEQUENCE</scope>
    <source>
        <strain evidence="1">Sampled in the wild</strain>
    </source>
</reference>
<keyword evidence="2" id="KW-1185">Reference proteome</keyword>
<gene>
    <name evidence="1" type="ORF">J437_LFUL001748</name>
</gene>
<proteinExistence type="predicted"/>
<protein>
    <submittedName>
        <fullName evidence="1">Uncharacterized protein</fullName>
    </submittedName>
</protein>
<dbReference type="SUPFAM" id="SSF75304">
    <property type="entry name" value="Amidase signature (AS) enzymes"/>
    <property type="match status" value="1"/>
</dbReference>
<dbReference type="Proteomes" id="UP000792457">
    <property type="component" value="Unassembled WGS sequence"/>
</dbReference>
<reference evidence="1" key="1">
    <citation type="submission" date="2013-04" db="EMBL/GenBank/DDBJ databases">
        <authorList>
            <person name="Qu J."/>
            <person name="Murali S.C."/>
            <person name="Bandaranaike D."/>
            <person name="Bellair M."/>
            <person name="Blankenburg K."/>
            <person name="Chao H."/>
            <person name="Dinh H."/>
            <person name="Doddapaneni H."/>
            <person name="Downs B."/>
            <person name="Dugan-Rocha S."/>
            <person name="Elkadiri S."/>
            <person name="Gnanaolivu R.D."/>
            <person name="Hernandez B."/>
            <person name="Javaid M."/>
            <person name="Jayaseelan J.C."/>
            <person name="Lee S."/>
            <person name="Li M."/>
            <person name="Ming W."/>
            <person name="Munidasa M."/>
            <person name="Muniz J."/>
            <person name="Nguyen L."/>
            <person name="Ongeri F."/>
            <person name="Osuji N."/>
            <person name="Pu L.-L."/>
            <person name="Puazo M."/>
            <person name="Qu C."/>
            <person name="Quiroz J."/>
            <person name="Raj R."/>
            <person name="Weissenberger G."/>
            <person name="Xin Y."/>
            <person name="Zou X."/>
            <person name="Han Y."/>
            <person name="Richards S."/>
            <person name="Worley K."/>
            <person name="Muzny D."/>
            <person name="Gibbs R."/>
        </authorList>
    </citation>
    <scope>NUCLEOTIDE SEQUENCE</scope>
    <source>
        <strain evidence="1">Sampled in the wild</strain>
    </source>
</reference>
<accession>A0A8K0P358</accession>